<comment type="caution">
    <text evidence="2">The sequence shown here is derived from an EMBL/GenBank/DDBJ whole genome shotgun (WGS) entry which is preliminary data.</text>
</comment>
<protein>
    <submittedName>
        <fullName evidence="2">DUF4921 family protein</fullName>
    </submittedName>
</protein>
<dbReference type="Proteomes" id="UP001499938">
    <property type="component" value="Unassembled WGS sequence"/>
</dbReference>
<feature type="domain" description="DUF4921" evidence="1">
    <location>
        <begin position="8"/>
        <end position="408"/>
    </location>
</feature>
<evidence type="ECO:0000313" key="2">
    <source>
        <dbReference type="EMBL" id="GAA1801312.1"/>
    </source>
</evidence>
<dbReference type="PANTHER" id="PTHR42763">
    <property type="entry name" value="ADP-GLUCOSE PHOSPHORYLASE"/>
    <property type="match status" value="1"/>
</dbReference>
<gene>
    <name evidence="2" type="ORF">GCM10009811_26270</name>
</gene>
<dbReference type="Pfam" id="PF16268">
    <property type="entry name" value="DUF4921"/>
    <property type="match status" value="1"/>
</dbReference>
<dbReference type="InterPro" id="IPR036265">
    <property type="entry name" value="HIT-like_sf"/>
</dbReference>
<sequence>MSRALTRLSDGTVKQVNLFTGTEVWTVPGRGDRPLVATPETEPKILEPGAAARLCAFCEERYVETPPEVTRLVREGECWHELPHLPAGELFNTTAEFRVVPNLFEIVSLDYWRENHGYDLPPEELARRRAYLDDPVGRAHVMGLVERYRPSLVGAEDDTIAASSILGGFHDVVIGRRHVVDGASTEDHLASSGTLTPDEHERYVDLTLASARRLYAANPDARNVVIFQNWLRPAGASFDHLHKQLVAIDELGTNRLNDIRHVASNPELVASYRNLLHDNGLIIAETDSAILAAGVGHRFPSLEVWTDRHSADLWNLHAEELRDLSALLQAAHVAMGPRLPANEEWHYRPPVMRERLPIRVVLKWRISNPAGFEGGSGVYINTIDPWGVADRTREWLAQNATRLSPHVRLVA</sequence>
<evidence type="ECO:0000259" key="1">
    <source>
        <dbReference type="Pfam" id="PF16268"/>
    </source>
</evidence>
<dbReference type="InterPro" id="IPR032576">
    <property type="entry name" value="DUF4921"/>
</dbReference>
<accession>A0ABN2LY27</accession>
<dbReference type="EMBL" id="BAAAPO010000042">
    <property type="protein sequence ID" value="GAA1801312.1"/>
    <property type="molecule type" value="Genomic_DNA"/>
</dbReference>
<dbReference type="SUPFAM" id="SSF54197">
    <property type="entry name" value="HIT-like"/>
    <property type="match status" value="1"/>
</dbReference>
<dbReference type="RefSeq" id="WP_344086195.1">
    <property type="nucleotide sequence ID" value="NZ_BAAAPO010000042.1"/>
</dbReference>
<proteinExistence type="predicted"/>
<keyword evidence="3" id="KW-1185">Reference proteome</keyword>
<dbReference type="Gene3D" id="3.30.428.10">
    <property type="entry name" value="HIT-like"/>
    <property type="match status" value="1"/>
</dbReference>
<evidence type="ECO:0000313" key="3">
    <source>
        <dbReference type="Proteomes" id="UP001499938"/>
    </source>
</evidence>
<dbReference type="InterPro" id="IPR053177">
    <property type="entry name" value="ADP-glucose_phosphorylase"/>
</dbReference>
<reference evidence="2 3" key="1">
    <citation type="journal article" date="2019" name="Int. J. Syst. Evol. Microbiol.">
        <title>The Global Catalogue of Microorganisms (GCM) 10K type strain sequencing project: providing services to taxonomists for standard genome sequencing and annotation.</title>
        <authorList>
            <consortium name="The Broad Institute Genomics Platform"/>
            <consortium name="The Broad Institute Genome Sequencing Center for Infectious Disease"/>
            <person name="Wu L."/>
            <person name="Ma J."/>
        </authorList>
    </citation>
    <scope>NUCLEOTIDE SEQUENCE [LARGE SCALE GENOMIC DNA]</scope>
    <source>
        <strain evidence="2 3">JCM 15592</strain>
    </source>
</reference>
<dbReference type="PANTHER" id="PTHR42763:SF2">
    <property type="entry name" value="ADP-GLUCOSE PHOSPHORYLASE"/>
    <property type="match status" value="1"/>
</dbReference>
<organism evidence="2 3">
    <name type="scientific">Nostocoides veronense</name>
    <dbReference type="NCBI Taxonomy" id="330836"/>
    <lineage>
        <taxon>Bacteria</taxon>
        <taxon>Bacillati</taxon>
        <taxon>Actinomycetota</taxon>
        <taxon>Actinomycetes</taxon>
        <taxon>Micrococcales</taxon>
        <taxon>Intrasporangiaceae</taxon>
        <taxon>Nostocoides</taxon>
    </lineage>
</organism>
<name>A0ABN2LY27_9MICO</name>